<feature type="region of interest" description="Disordered" evidence="1">
    <location>
        <begin position="1"/>
        <end position="29"/>
    </location>
</feature>
<accession>A0A3S5ABM3</accession>
<organism evidence="2 3">
    <name type="scientific">Protopolystoma xenopodis</name>
    <dbReference type="NCBI Taxonomy" id="117903"/>
    <lineage>
        <taxon>Eukaryota</taxon>
        <taxon>Metazoa</taxon>
        <taxon>Spiralia</taxon>
        <taxon>Lophotrochozoa</taxon>
        <taxon>Platyhelminthes</taxon>
        <taxon>Monogenea</taxon>
        <taxon>Polyopisthocotylea</taxon>
        <taxon>Polystomatidea</taxon>
        <taxon>Polystomatidae</taxon>
        <taxon>Protopolystoma</taxon>
    </lineage>
</organism>
<dbReference type="AlphaFoldDB" id="A0A3S5ABM3"/>
<dbReference type="EMBL" id="CAAALY010244546">
    <property type="protein sequence ID" value="VEL32718.1"/>
    <property type="molecule type" value="Genomic_DNA"/>
</dbReference>
<evidence type="ECO:0000313" key="2">
    <source>
        <dbReference type="EMBL" id="VEL32718.1"/>
    </source>
</evidence>
<evidence type="ECO:0000313" key="3">
    <source>
        <dbReference type="Proteomes" id="UP000784294"/>
    </source>
</evidence>
<name>A0A3S5ABM3_9PLAT</name>
<protein>
    <submittedName>
        <fullName evidence="2">Uncharacterized protein</fullName>
    </submittedName>
</protein>
<comment type="caution">
    <text evidence="2">The sequence shown here is derived from an EMBL/GenBank/DDBJ whole genome shotgun (WGS) entry which is preliminary data.</text>
</comment>
<sequence>MNAFDTDSSGQFSVIPPSRQSGLPEGSKFLPPKRPYRNIPMHYACQAGLDLLTSRVRLQNCGSILTFAFYLPSLRQAATSLIIQTEFHFDRFMWRCADNANRAFTCSSFTAPYFMRSMRQSVLTTSIPSDRGPVCLSDWVEITQRPVARVRSQANGGRLALEFSPALLEKTSVKGQSGR</sequence>
<keyword evidence="3" id="KW-1185">Reference proteome</keyword>
<proteinExistence type="predicted"/>
<evidence type="ECO:0000256" key="1">
    <source>
        <dbReference type="SAM" id="MobiDB-lite"/>
    </source>
</evidence>
<feature type="compositionally biased region" description="Polar residues" evidence="1">
    <location>
        <begin position="1"/>
        <end position="12"/>
    </location>
</feature>
<gene>
    <name evidence="2" type="ORF">PXEA_LOCUS26158</name>
</gene>
<dbReference type="Proteomes" id="UP000784294">
    <property type="component" value="Unassembled WGS sequence"/>
</dbReference>
<reference evidence="2" key="1">
    <citation type="submission" date="2018-11" db="EMBL/GenBank/DDBJ databases">
        <authorList>
            <consortium name="Pathogen Informatics"/>
        </authorList>
    </citation>
    <scope>NUCLEOTIDE SEQUENCE</scope>
</reference>